<accession>A0A9W5U1R0</accession>
<feature type="transmembrane region" description="Helical" evidence="12">
    <location>
        <begin position="215"/>
        <end position="231"/>
    </location>
</feature>
<proteinExistence type="inferred from homology"/>
<dbReference type="HAMAP" id="MF_01811">
    <property type="entry name" value="YidC_type2"/>
    <property type="match status" value="1"/>
</dbReference>
<dbReference type="Pfam" id="PF02096">
    <property type="entry name" value="60KD_IMP"/>
    <property type="match status" value="1"/>
</dbReference>
<evidence type="ECO:0000256" key="11">
    <source>
        <dbReference type="ARBA" id="ARBA00023288"/>
    </source>
</evidence>
<dbReference type="InterPro" id="IPR023060">
    <property type="entry name" value="YidC/YidC1/YidC2_Firmicutes"/>
</dbReference>
<keyword evidence="3 12" id="KW-1003">Cell membrane</keyword>
<dbReference type="InterPro" id="IPR001708">
    <property type="entry name" value="YidC/ALB3/OXA1/COX18"/>
</dbReference>
<evidence type="ECO:0000256" key="4">
    <source>
        <dbReference type="ARBA" id="ARBA00022692"/>
    </source>
</evidence>
<evidence type="ECO:0000256" key="8">
    <source>
        <dbReference type="ARBA" id="ARBA00023136"/>
    </source>
</evidence>
<evidence type="ECO:0000256" key="9">
    <source>
        <dbReference type="ARBA" id="ARBA00023139"/>
    </source>
</evidence>
<evidence type="ECO:0000256" key="12">
    <source>
        <dbReference type="HAMAP-Rule" id="MF_01811"/>
    </source>
</evidence>
<dbReference type="NCBIfam" id="TIGR03592">
    <property type="entry name" value="yidC_oxa1_cterm"/>
    <property type="match status" value="1"/>
</dbReference>
<dbReference type="PROSITE" id="PS51257">
    <property type="entry name" value="PROKAR_LIPOPROTEIN"/>
    <property type="match status" value="1"/>
</dbReference>
<keyword evidence="9" id="KW-0564">Palmitate</keyword>
<comment type="similarity">
    <text evidence="12">Belongs to the OXA1/ALB3/YidC family. Type 2 subfamily.</text>
</comment>
<dbReference type="Proteomes" id="UP000621492">
    <property type="component" value="Unassembled WGS sequence"/>
</dbReference>
<dbReference type="PANTHER" id="PTHR12428:SF65">
    <property type="entry name" value="CYTOCHROME C OXIDASE ASSEMBLY PROTEIN COX18, MITOCHONDRIAL"/>
    <property type="match status" value="1"/>
</dbReference>
<evidence type="ECO:0000256" key="2">
    <source>
        <dbReference type="ARBA" id="ARBA00022448"/>
    </source>
</evidence>
<dbReference type="GO" id="GO:0015031">
    <property type="term" value="P:protein transport"/>
    <property type="evidence" value="ECO:0007669"/>
    <property type="project" value="UniProtKB-KW"/>
</dbReference>
<keyword evidence="10 12" id="KW-0143">Chaperone</keyword>
<comment type="caution">
    <text evidence="14">The sequence shown here is derived from an EMBL/GenBank/DDBJ whole genome shotgun (WGS) entry which is preliminary data.</text>
</comment>
<feature type="domain" description="Membrane insertase YidC/Oxa/ALB C-terminal" evidence="13">
    <location>
        <begin position="66"/>
        <end position="254"/>
    </location>
</feature>
<evidence type="ECO:0000259" key="13">
    <source>
        <dbReference type="Pfam" id="PF02096"/>
    </source>
</evidence>
<evidence type="ECO:0000256" key="1">
    <source>
        <dbReference type="ARBA" id="ARBA00004651"/>
    </source>
</evidence>
<name>A0A9W5U1R0_9BACI</name>
<sequence length="262" mass="29690">MERKSVFTSLTKYSFIGVILVIILAGCQGANGAPISADSPGFFDHYFVYPFSVLIKGLASILNGDFGLSIIVITLLVRLVLMPLMLKQMKNSTNMQEKMKVMKPEMDAIQEKYKGKKDKESQMKMQQETMQLYQKHQMNPLASLGCLPMIIQFPIFIGLYYAIRRTPEIATHNFLWFNLGQTDVIMPFIAAAVYLIQAKVSQIGMDPKQKKQMALFSFISPIMIFIVSFNFPAALPLYWIVSGSFLVLQTLISKKLYLKKAE</sequence>
<dbReference type="EMBL" id="BMJD01000067">
    <property type="protein sequence ID" value="GGB61607.1"/>
    <property type="molecule type" value="Genomic_DNA"/>
</dbReference>
<keyword evidence="2 12" id="KW-0813">Transport</keyword>
<dbReference type="AlphaFoldDB" id="A0A9W5U1R0"/>
<dbReference type="GO" id="GO:0032977">
    <property type="term" value="F:membrane insertase activity"/>
    <property type="evidence" value="ECO:0007669"/>
    <property type="project" value="InterPro"/>
</dbReference>
<keyword evidence="7 12" id="KW-1133">Transmembrane helix</keyword>
<comment type="function">
    <text evidence="12">Required for the insertion and/or proper folding and/or complex formation of integral membrane proteins into the membrane. Involved in integration of membrane proteins that insert both dependently and independently of the Sec translocase complex, as well as at least some lipoproteins.</text>
</comment>
<dbReference type="CDD" id="cd20070">
    <property type="entry name" value="5TM_YidC_Alb3"/>
    <property type="match status" value="1"/>
</dbReference>
<evidence type="ECO:0000256" key="3">
    <source>
        <dbReference type="ARBA" id="ARBA00022475"/>
    </source>
</evidence>
<dbReference type="GO" id="GO:0005886">
    <property type="term" value="C:plasma membrane"/>
    <property type="evidence" value="ECO:0007669"/>
    <property type="project" value="UniProtKB-SubCell"/>
</dbReference>
<protein>
    <recommendedName>
        <fullName evidence="12">Membrane protein insertase YidC</fullName>
    </recommendedName>
    <alternativeName>
        <fullName evidence="12">Foldase YidC</fullName>
    </alternativeName>
    <alternativeName>
        <fullName evidence="12">Membrane integrase YidC</fullName>
    </alternativeName>
    <alternativeName>
        <fullName evidence="12">Membrane protein YidC</fullName>
    </alternativeName>
</protein>
<keyword evidence="15" id="KW-1185">Reference proteome</keyword>
<keyword evidence="6 12" id="KW-0653">Protein transport</keyword>
<dbReference type="InterPro" id="IPR047196">
    <property type="entry name" value="YidC_ALB_C"/>
</dbReference>
<feature type="transmembrane region" description="Helical" evidence="12">
    <location>
        <begin position="175"/>
        <end position="195"/>
    </location>
</feature>
<dbReference type="GO" id="GO:0051205">
    <property type="term" value="P:protein insertion into membrane"/>
    <property type="evidence" value="ECO:0007669"/>
    <property type="project" value="TreeGrafter"/>
</dbReference>
<evidence type="ECO:0000256" key="10">
    <source>
        <dbReference type="ARBA" id="ARBA00023186"/>
    </source>
</evidence>
<gene>
    <name evidence="14" type="primary">misCB</name>
    <name evidence="12" type="synonym">yidC</name>
    <name evidence="14" type="ORF">GCM10011409_43540</name>
</gene>
<dbReference type="PANTHER" id="PTHR12428">
    <property type="entry name" value="OXA1"/>
    <property type="match status" value="1"/>
</dbReference>
<keyword evidence="5 12" id="KW-0732">Signal</keyword>
<dbReference type="InterPro" id="IPR028055">
    <property type="entry name" value="YidC/Oxa/ALB_C"/>
</dbReference>
<evidence type="ECO:0000256" key="7">
    <source>
        <dbReference type="ARBA" id="ARBA00022989"/>
    </source>
</evidence>
<evidence type="ECO:0000313" key="15">
    <source>
        <dbReference type="Proteomes" id="UP000621492"/>
    </source>
</evidence>
<evidence type="ECO:0000313" key="14">
    <source>
        <dbReference type="EMBL" id="GGB61607.1"/>
    </source>
</evidence>
<feature type="transmembrane region" description="Helical" evidence="12">
    <location>
        <begin position="66"/>
        <end position="86"/>
    </location>
</feature>
<organism evidence="14 15">
    <name type="scientific">Lentibacillus populi</name>
    <dbReference type="NCBI Taxonomy" id="1827502"/>
    <lineage>
        <taxon>Bacteria</taxon>
        <taxon>Bacillati</taxon>
        <taxon>Bacillota</taxon>
        <taxon>Bacilli</taxon>
        <taxon>Bacillales</taxon>
        <taxon>Bacillaceae</taxon>
        <taxon>Lentibacillus</taxon>
    </lineage>
</organism>
<dbReference type="RefSeq" id="WP_088049506.1">
    <property type="nucleotide sequence ID" value="NZ_BMJD01000067.1"/>
</dbReference>
<evidence type="ECO:0000256" key="5">
    <source>
        <dbReference type="ARBA" id="ARBA00022729"/>
    </source>
</evidence>
<keyword evidence="4 12" id="KW-0812">Transmembrane</keyword>
<keyword evidence="11 12" id="KW-0449">Lipoprotein</keyword>
<reference evidence="14" key="1">
    <citation type="journal article" date="2014" name="Int. J. Syst. Evol. Microbiol.">
        <title>Complete genome sequence of Corynebacterium casei LMG S-19264T (=DSM 44701T), isolated from a smear-ripened cheese.</title>
        <authorList>
            <consortium name="US DOE Joint Genome Institute (JGI-PGF)"/>
            <person name="Walter F."/>
            <person name="Albersmeier A."/>
            <person name="Kalinowski J."/>
            <person name="Ruckert C."/>
        </authorList>
    </citation>
    <scope>NUCLEOTIDE SEQUENCE</scope>
    <source>
        <strain evidence="14">CGMCC 1.15454</strain>
    </source>
</reference>
<evidence type="ECO:0000256" key="6">
    <source>
        <dbReference type="ARBA" id="ARBA00022927"/>
    </source>
</evidence>
<comment type="subcellular location">
    <subcellularLocation>
        <location evidence="1 12">Cell membrane</location>
        <topology evidence="1 12">Multi-pass membrane protein</topology>
    </subcellularLocation>
</comment>
<feature type="transmembrane region" description="Helical" evidence="12">
    <location>
        <begin position="141"/>
        <end position="163"/>
    </location>
</feature>
<reference evidence="14" key="2">
    <citation type="submission" date="2020-09" db="EMBL/GenBank/DDBJ databases">
        <authorList>
            <person name="Sun Q."/>
            <person name="Zhou Y."/>
        </authorList>
    </citation>
    <scope>NUCLEOTIDE SEQUENCE</scope>
    <source>
        <strain evidence="14">CGMCC 1.15454</strain>
    </source>
</reference>
<keyword evidence="8 12" id="KW-0472">Membrane</keyword>
<dbReference type="PRINTS" id="PR00701">
    <property type="entry name" value="60KDINNERMP"/>
</dbReference>